<evidence type="ECO:0000313" key="1">
    <source>
        <dbReference type="EMBL" id="JAE07409.1"/>
    </source>
</evidence>
<proteinExistence type="predicted"/>
<reference evidence="1" key="2">
    <citation type="journal article" date="2015" name="Data Brief">
        <title>Shoot transcriptome of the giant reed, Arundo donax.</title>
        <authorList>
            <person name="Barrero R.A."/>
            <person name="Guerrero F.D."/>
            <person name="Moolhuijzen P."/>
            <person name="Goolsby J.A."/>
            <person name="Tidwell J."/>
            <person name="Bellgard S.E."/>
            <person name="Bellgard M.I."/>
        </authorList>
    </citation>
    <scope>NUCLEOTIDE SEQUENCE</scope>
    <source>
        <tissue evidence="1">Shoot tissue taken approximately 20 cm above the soil surface</tissue>
    </source>
</reference>
<sequence>MRLFQISTKRTPLKLKLKVWTLTQLLHGALVLVQVCNFTSSPYMSIALH</sequence>
<dbReference type="EMBL" id="GBRH01190487">
    <property type="protein sequence ID" value="JAE07409.1"/>
    <property type="molecule type" value="Transcribed_RNA"/>
</dbReference>
<reference evidence="1" key="1">
    <citation type="submission" date="2014-09" db="EMBL/GenBank/DDBJ databases">
        <authorList>
            <person name="Magalhaes I.L.F."/>
            <person name="Oliveira U."/>
            <person name="Santos F.R."/>
            <person name="Vidigal T.H.D.A."/>
            <person name="Brescovit A.D."/>
            <person name="Santos A.J."/>
        </authorList>
    </citation>
    <scope>NUCLEOTIDE SEQUENCE</scope>
    <source>
        <tissue evidence="1">Shoot tissue taken approximately 20 cm above the soil surface</tissue>
    </source>
</reference>
<name>A0A0A9F865_ARUDO</name>
<organism evidence="1">
    <name type="scientific">Arundo donax</name>
    <name type="common">Giant reed</name>
    <name type="synonym">Donax arundinaceus</name>
    <dbReference type="NCBI Taxonomy" id="35708"/>
    <lineage>
        <taxon>Eukaryota</taxon>
        <taxon>Viridiplantae</taxon>
        <taxon>Streptophyta</taxon>
        <taxon>Embryophyta</taxon>
        <taxon>Tracheophyta</taxon>
        <taxon>Spermatophyta</taxon>
        <taxon>Magnoliopsida</taxon>
        <taxon>Liliopsida</taxon>
        <taxon>Poales</taxon>
        <taxon>Poaceae</taxon>
        <taxon>PACMAD clade</taxon>
        <taxon>Arundinoideae</taxon>
        <taxon>Arundineae</taxon>
        <taxon>Arundo</taxon>
    </lineage>
</organism>
<protein>
    <submittedName>
        <fullName evidence="1">Uncharacterized protein</fullName>
    </submittedName>
</protein>
<dbReference type="AlphaFoldDB" id="A0A0A9F865"/>
<accession>A0A0A9F865</accession>